<feature type="binding site" evidence="6">
    <location>
        <position position="292"/>
    </location>
    <ligand>
        <name>S-adenosyl-L-methionine</name>
        <dbReference type="ChEBI" id="CHEBI:59789"/>
    </ligand>
</feature>
<evidence type="ECO:0000259" key="8">
    <source>
        <dbReference type="PROSITE" id="PS50926"/>
    </source>
</evidence>
<reference evidence="9 10" key="1">
    <citation type="submission" date="2016-01" db="EMBL/GenBank/DDBJ databases">
        <title>Draft Genome Sequences of Seven Thermophilic Sporeformers Isolated from Foods.</title>
        <authorList>
            <person name="Berendsen E.M."/>
            <person name="Wells-Bennik M.H."/>
            <person name="Krawcyk A.O."/>
            <person name="De Jong A."/>
            <person name="Holsappel S."/>
            <person name="Eijlander R.T."/>
            <person name="Kuipers O.P."/>
        </authorList>
    </citation>
    <scope>NUCLEOTIDE SEQUENCE [LARGE SCALE GENOMIC DNA]</scope>
    <source>
        <strain evidence="9 10">B4135</strain>
    </source>
</reference>
<keyword evidence="1" id="KW-0004">4Fe-4S</keyword>
<feature type="active site" description="Nucleophile" evidence="6">
    <location>
        <position position="417"/>
    </location>
</feature>
<dbReference type="PANTHER" id="PTHR11061">
    <property type="entry name" value="RNA M5U METHYLTRANSFERASE"/>
    <property type="match status" value="1"/>
</dbReference>
<comment type="caution">
    <text evidence="9">The sequence shown here is derived from an EMBL/GenBank/DDBJ whole genome shotgun (WGS) entry which is preliminary data.</text>
</comment>
<dbReference type="Pfam" id="PF01938">
    <property type="entry name" value="TRAM"/>
    <property type="match status" value="1"/>
</dbReference>
<keyword evidence="4 6" id="KW-0949">S-adenosyl-L-methionine</keyword>
<evidence type="ECO:0000256" key="6">
    <source>
        <dbReference type="PROSITE-ProRule" id="PRU01024"/>
    </source>
</evidence>
<dbReference type="GO" id="GO:0070041">
    <property type="term" value="F:rRNA (uridine-C5-)-methyltransferase activity"/>
    <property type="evidence" value="ECO:0007669"/>
    <property type="project" value="UniProtKB-ARBA"/>
</dbReference>
<comment type="similarity">
    <text evidence="6">Belongs to the class I-like SAM-binding methyltransferase superfamily. RNA M5U methyltransferase family.</text>
</comment>
<dbReference type="EMBL" id="LQYT01000119">
    <property type="protein sequence ID" value="KYD10404.1"/>
    <property type="molecule type" value="Genomic_DNA"/>
</dbReference>
<keyword evidence="1" id="KW-0479">Metal-binding</keyword>
<dbReference type="InterPro" id="IPR012340">
    <property type="entry name" value="NA-bd_OB-fold"/>
</dbReference>
<dbReference type="FunFam" id="2.40.50.140:FF:000097">
    <property type="entry name" value="23S rRNA (uracil(1939)-C(5))-methyltransferase RlmD"/>
    <property type="match status" value="1"/>
</dbReference>
<evidence type="ECO:0000256" key="4">
    <source>
        <dbReference type="ARBA" id="ARBA00022691"/>
    </source>
</evidence>
<dbReference type="Pfam" id="PF05958">
    <property type="entry name" value="tRNA_U5-meth_tr"/>
    <property type="match status" value="1"/>
</dbReference>
<dbReference type="PANTHER" id="PTHR11061:SF45">
    <property type="match status" value="1"/>
</dbReference>
<proteinExistence type="inferred from homology"/>
<organism evidence="9 10">
    <name type="scientific">Caldibacillus debilis</name>
    <dbReference type="NCBI Taxonomy" id="301148"/>
    <lineage>
        <taxon>Bacteria</taxon>
        <taxon>Bacillati</taxon>
        <taxon>Bacillota</taxon>
        <taxon>Bacilli</taxon>
        <taxon>Bacillales</taxon>
        <taxon>Bacillaceae</taxon>
        <taxon>Caldibacillus</taxon>
    </lineage>
</organism>
<dbReference type="RefSeq" id="WP_061569836.1">
    <property type="nucleotide sequence ID" value="NZ_LQYT01000119.1"/>
</dbReference>
<dbReference type="Gene3D" id="2.40.50.1070">
    <property type="match status" value="1"/>
</dbReference>
<dbReference type="PROSITE" id="PS51687">
    <property type="entry name" value="SAM_MT_RNA_M5U"/>
    <property type="match status" value="1"/>
</dbReference>
<dbReference type="SUPFAM" id="SSF50249">
    <property type="entry name" value="Nucleic acid-binding proteins"/>
    <property type="match status" value="1"/>
</dbReference>
<dbReference type="GO" id="GO:0051539">
    <property type="term" value="F:4 iron, 4 sulfur cluster binding"/>
    <property type="evidence" value="ECO:0007669"/>
    <property type="project" value="UniProtKB-KW"/>
</dbReference>
<feature type="binding site" evidence="6">
    <location>
        <position position="321"/>
    </location>
    <ligand>
        <name>S-adenosyl-L-methionine</name>
        <dbReference type="ChEBI" id="CHEBI:59789"/>
    </ligand>
</feature>
<dbReference type="STRING" id="301148.B4135_3579"/>
<dbReference type="InterPro" id="IPR030390">
    <property type="entry name" value="MeTrfase_TrmA_AS"/>
</dbReference>
<dbReference type="Proteomes" id="UP000075683">
    <property type="component" value="Unassembled WGS sequence"/>
</dbReference>
<dbReference type="Gene3D" id="2.40.50.140">
    <property type="entry name" value="Nucleic acid-binding proteins"/>
    <property type="match status" value="1"/>
</dbReference>
<dbReference type="InterPro" id="IPR030391">
    <property type="entry name" value="MeTrfase_TrmA_CS"/>
</dbReference>
<dbReference type="PROSITE" id="PS50926">
    <property type="entry name" value="TRAM"/>
    <property type="match status" value="1"/>
</dbReference>
<dbReference type="PROSITE" id="PS01231">
    <property type="entry name" value="TRMA_2"/>
    <property type="match status" value="1"/>
</dbReference>
<feature type="domain" description="TRAM" evidence="8">
    <location>
        <begin position="8"/>
        <end position="66"/>
    </location>
</feature>
<dbReference type="GO" id="GO:0070475">
    <property type="term" value="P:rRNA base methylation"/>
    <property type="evidence" value="ECO:0007669"/>
    <property type="project" value="TreeGrafter"/>
</dbReference>
<dbReference type="InterPro" id="IPR029063">
    <property type="entry name" value="SAM-dependent_MTases_sf"/>
</dbReference>
<dbReference type="OrthoDB" id="9804590at2"/>
<evidence type="ECO:0000313" key="10">
    <source>
        <dbReference type="Proteomes" id="UP000075683"/>
    </source>
</evidence>
<dbReference type="NCBIfam" id="TIGR00479">
    <property type="entry name" value="rumA"/>
    <property type="match status" value="1"/>
</dbReference>
<dbReference type="InterPro" id="IPR010280">
    <property type="entry name" value="U5_MeTrfase_fam"/>
</dbReference>
<dbReference type="PATRIC" id="fig|301148.3.peg.1622"/>
<evidence type="ECO:0000256" key="1">
    <source>
        <dbReference type="ARBA" id="ARBA00022485"/>
    </source>
</evidence>
<feature type="binding site" evidence="6">
    <location>
        <position position="342"/>
    </location>
    <ligand>
        <name>S-adenosyl-L-methionine</name>
        <dbReference type="ChEBI" id="CHEBI:59789"/>
    </ligand>
</feature>
<evidence type="ECO:0000256" key="3">
    <source>
        <dbReference type="ARBA" id="ARBA00022679"/>
    </source>
</evidence>
<dbReference type="SUPFAM" id="SSF53335">
    <property type="entry name" value="S-adenosyl-L-methionine-dependent methyltransferases"/>
    <property type="match status" value="1"/>
</dbReference>
<evidence type="ECO:0000256" key="2">
    <source>
        <dbReference type="ARBA" id="ARBA00022603"/>
    </source>
</evidence>
<dbReference type="FunFam" id="2.40.50.1070:FF:000003">
    <property type="entry name" value="23S rRNA (Uracil-5-)-methyltransferase RumA"/>
    <property type="match status" value="1"/>
</dbReference>
<gene>
    <name evidence="9" type="ORF">B4135_3579</name>
</gene>
<dbReference type="InterPro" id="IPR002792">
    <property type="entry name" value="TRAM_dom"/>
</dbReference>
<dbReference type="AlphaFoldDB" id="A0A150LDR4"/>
<dbReference type="Gene3D" id="3.40.50.150">
    <property type="entry name" value="Vaccinia Virus protein VP39"/>
    <property type="match status" value="1"/>
</dbReference>
<keyword evidence="1" id="KW-0408">Iron</keyword>
<keyword evidence="2 6" id="KW-0489">Methyltransferase</keyword>
<feature type="active site" evidence="7">
    <location>
        <position position="417"/>
    </location>
</feature>
<protein>
    <recommendedName>
        <fullName evidence="8">TRAM domain-containing protein</fullName>
    </recommendedName>
</protein>
<evidence type="ECO:0000256" key="7">
    <source>
        <dbReference type="PROSITE-ProRule" id="PRU10015"/>
    </source>
</evidence>
<dbReference type="PROSITE" id="PS01230">
    <property type="entry name" value="TRMA_1"/>
    <property type="match status" value="1"/>
</dbReference>
<feature type="binding site" evidence="6">
    <location>
        <position position="390"/>
    </location>
    <ligand>
        <name>S-adenosyl-L-methionine</name>
        <dbReference type="ChEBI" id="CHEBI:59789"/>
    </ligand>
</feature>
<accession>A0A150LDR4</accession>
<dbReference type="CDD" id="cd02440">
    <property type="entry name" value="AdoMet_MTases"/>
    <property type="match status" value="1"/>
</dbReference>
<evidence type="ECO:0000313" key="9">
    <source>
        <dbReference type="EMBL" id="KYD10404.1"/>
    </source>
</evidence>
<keyword evidence="3 6" id="KW-0808">Transferase</keyword>
<evidence type="ECO:0000256" key="5">
    <source>
        <dbReference type="ARBA" id="ARBA00023014"/>
    </source>
</evidence>
<dbReference type="FunFam" id="3.40.50.150:FF:000009">
    <property type="entry name" value="23S rRNA (Uracil(1939)-C(5))-methyltransferase RlmD"/>
    <property type="match status" value="1"/>
</dbReference>
<sequence>MKPATNIKLSPGERVFFTIKRIGINGEGVGFYKKQVIFVKDALPGEEVLAEITKVDKNFAEGKIVKIKKRSEHRVKPPCPIYEKCGGCQLQHLDYGRQLEEKRDLIVQALERHTDLDTENLDIRPTIGADHPWEYRNKSQFQVGVNKGKVIAGLYSLNSHRLIDIPKCIVQHPLINKAAVTVKRILADLEIPIYDERKREGVVRSIVARAGIQTGELQIVLITATDHLPKKERIVAEIRKRLPEVRSIVQNINRKKTSLVFGEESVLLWGKKAIVETLGKFRYELSARAFFQLNPEQTAKLYDEVKKAAGLTGKEKVVDAYCGVGTIGLWLAEEAGEIRGMDTVEEAVADAKKNADLNGIRNVRYEAGKAEQILPKWIKEGWRPDVIIVDPPRSGCDAGLLETMLKANAKKIIYVSCNPSTLAKDLHVLTKKYDIAYIQPVDMFPQTSHVESVILLIRKGA</sequence>
<keyword evidence="5" id="KW-0411">Iron-sulfur</keyword>
<name>A0A150LDR4_9BACI</name>